<dbReference type="CDD" id="cd09274">
    <property type="entry name" value="RNase_HI_RT_Ty3"/>
    <property type="match status" value="1"/>
</dbReference>
<evidence type="ECO:0000256" key="6">
    <source>
        <dbReference type="ARBA" id="ARBA00022918"/>
    </source>
</evidence>
<dbReference type="Pfam" id="PF17917">
    <property type="entry name" value="RT_RNaseH"/>
    <property type="match status" value="1"/>
</dbReference>
<dbReference type="PANTHER" id="PTHR37984">
    <property type="entry name" value="PROTEIN CBG26694"/>
    <property type="match status" value="1"/>
</dbReference>
<keyword evidence="1" id="KW-0808">Transferase</keyword>
<dbReference type="EMBL" id="JWZT01002710">
    <property type="protein sequence ID" value="KII68782.1"/>
    <property type="molecule type" value="Genomic_DNA"/>
</dbReference>
<comment type="caution">
    <text evidence="8">The sequence shown here is derived from an EMBL/GenBank/DDBJ whole genome shotgun (WGS) entry which is preliminary data.</text>
</comment>
<accession>A0A0C2N4F1</accession>
<keyword evidence="4" id="KW-0255">Endonuclease</keyword>
<evidence type="ECO:0000313" key="9">
    <source>
        <dbReference type="Proteomes" id="UP000031668"/>
    </source>
</evidence>
<dbReference type="Proteomes" id="UP000031668">
    <property type="component" value="Unassembled WGS sequence"/>
</dbReference>
<dbReference type="InterPro" id="IPR043502">
    <property type="entry name" value="DNA/RNA_pol_sf"/>
</dbReference>
<proteinExistence type="predicted"/>
<keyword evidence="9" id="KW-1185">Reference proteome</keyword>
<name>A0A0C2N4F1_THEKT</name>
<evidence type="ECO:0000313" key="8">
    <source>
        <dbReference type="EMBL" id="KII68782.1"/>
    </source>
</evidence>
<evidence type="ECO:0000256" key="3">
    <source>
        <dbReference type="ARBA" id="ARBA00022722"/>
    </source>
</evidence>
<evidence type="ECO:0000256" key="1">
    <source>
        <dbReference type="ARBA" id="ARBA00022679"/>
    </source>
</evidence>
<sequence length="243" mass="27923">MDTDASSKGIGAVLLQVESEGVERPISFASRTLSSSESNYSTIEREAQAIVYGLHKFNQYLFGRKFIIRTDHKPLEQIFSTKRPLSSIAISRLQRWALLLGEHQYKVIYKSGPSNVLADTLSRMPSNKSISKEEVIEEIENKNILRIHFDDSNLSKNKLKRHTMSNDTLIKIIDFLVRGWPEKSHLDRKYWPYYEIRENLSLEDNVLMFGHRIVIPDTLIQDTLLKLHDGHPGMNAIKSTAKL</sequence>
<reference evidence="8 9" key="1">
    <citation type="journal article" date="2014" name="Genome Biol. Evol.">
        <title>The genome of the myxosporean Thelohanellus kitauei shows adaptations to nutrient acquisition within its fish host.</title>
        <authorList>
            <person name="Yang Y."/>
            <person name="Xiong J."/>
            <person name="Zhou Z."/>
            <person name="Huo F."/>
            <person name="Miao W."/>
            <person name="Ran C."/>
            <person name="Liu Y."/>
            <person name="Zhang J."/>
            <person name="Feng J."/>
            <person name="Wang M."/>
            <person name="Wang M."/>
            <person name="Wang L."/>
            <person name="Yao B."/>
        </authorList>
    </citation>
    <scope>NUCLEOTIDE SEQUENCE [LARGE SCALE GENOMIC DNA]</scope>
    <source>
        <strain evidence="8">Wuqing</strain>
    </source>
</reference>
<evidence type="ECO:0000256" key="2">
    <source>
        <dbReference type="ARBA" id="ARBA00022695"/>
    </source>
</evidence>
<dbReference type="InterPro" id="IPR050951">
    <property type="entry name" value="Retrovirus_Pol_polyprotein"/>
</dbReference>
<dbReference type="PANTHER" id="PTHR37984:SF5">
    <property type="entry name" value="PROTEIN NYNRIN-LIKE"/>
    <property type="match status" value="1"/>
</dbReference>
<protein>
    <submittedName>
        <fullName evidence="8">Retrovirus-related Pol polyprotein</fullName>
    </submittedName>
</protein>
<evidence type="ECO:0000256" key="5">
    <source>
        <dbReference type="ARBA" id="ARBA00022801"/>
    </source>
</evidence>
<dbReference type="SUPFAM" id="SSF56672">
    <property type="entry name" value="DNA/RNA polymerases"/>
    <property type="match status" value="1"/>
</dbReference>
<gene>
    <name evidence="8" type="ORF">RF11_12057</name>
</gene>
<dbReference type="OMA" id="FFFEASD"/>
<keyword evidence="5" id="KW-0378">Hydrolase</keyword>
<organism evidence="8 9">
    <name type="scientific">Thelohanellus kitauei</name>
    <name type="common">Myxosporean</name>
    <dbReference type="NCBI Taxonomy" id="669202"/>
    <lineage>
        <taxon>Eukaryota</taxon>
        <taxon>Metazoa</taxon>
        <taxon>Cnidaria</taxon>
        <taxon>Myxozoa</taxon>
        <taxon>Myxosporea</taxon>
        <taxon>Bivalvulida</taxon>
        <taxon>Platysporina</taxon>
        <taxon>Myxobolidae</taxon>
        <taxon>Thelohanellus</taxon>
    </lineage>
</organism>
<evidence type="ECO:0000256" key="4">
    <source>
        <dbReference type="ARBA" id="ARBA00022759"/>
    </source>
</evidence>
<dbReference type="GO" id="GO:0016787">
    <property type="term" value="F:hydrolase activity"/>
    <property type="evidence" value="ECO:0007669"/>
    <property type="project" value="UniProtKB-KW"/>
</dbReference>
<keyword evidence="3" id="KW-0540">Nuclease</keyword>
<dbReference type="OrthoDB" id="5989411at2759"/>
<evidence type="ECO:0000259" key="7">
    <source>
        <dbReference type="Pfam" id="PF17917"/>
    </source>
</evidence>
<dbReference type="Gene3D" id="3.10.20.370">
    <property type="match status" value="1"/>
</dbReference>
<dbReference type="GO" id="GO:0004519">
    <property type="term" value="F:endonuclease activity"/>
    <property type="evidence" value="ECO:0007669"/>
    <property type="project" value="UniProtKB-KW"/>
</dbReference>
<dbReference type="AlphaFoldDB" id="A0A0C2N4F1"/>
<dbReference type="FunFam" id="3.10.20.370:FF:000001">
    <property type="entry name" value="Retrovirus-related Pol polyprotein from transposon 17.6-like protein"/>
    <property type="match status" value="1"/>
</dbReference>
<dbReference type="InterPro" id="IPR041373">
    <property type="entry name" value="RT_RNaseH"/>
</dbReference>
<keyword evidence="2" id="KW-0548">Nucleotidyltransferase</keyword>
<dbReference type="GO" id="GO:0003964">
    <property type="term" value="F:RNA-directed DNA polymerase activity"/>
    <property type="evidence" value="ECO:0007669"/>
    <property type="project" value="UniProtKB-KW"/>
</dbReference>
<keyword evidence="6" id="KW-0695">RNA-directed DNA polymerase</keyword>
<feature type="domain" description="Reverse transcriptase RNase H-like" evidence="7">
    <location>
        <begin position="2"/>
        <end position="102"/>
    </location>
</feature>